<dbReference type="InterPro" id="IPR013120">
    <property type="entry name" value="FAR_NAD-bd"/>
</dbReference>
<dbReference type="AlphaFoldDB" id="A0A1B8U225"/>
<reference evidence="3" key="1">
    <citation type="submission" date="2016-02" db="EMBL/GenBank/DDBJ databases">
        <authorList>
            <person name="Shin S.-K."/>
            <person name="Yi H."/>
            <person name="Kim E."/>
        </authorList>
    </citation>
    <scope>NUCLEOTIDE SEQUENCE [LARGE SCALE GENOMIC DNA]</scope>
    <source>
        <strain evidence="3">LPB0003</strain>
    </source>
</reference>
<dbReference type="KEGG" id="pob:LPB03_02375"/>
<protein>
    <submittedName>
        <fullName evidence="2">Short chain dehydrogenase/reductase, MupV family protein</fullName>
    </submittedName>
</protein>
<evidence type="ECO:0000313" key="3">
    <source>
        <dbReference type="Proteomes" id="UP000092584"/>
    </source>
</evidence>
<accession>A0A1B8U225</accession>
<comment type="caution">
    <text evidence="2">The sequence shown here is derived from an EMBL/GenBank/DDBJ whole genome shotgun (WGS) entry which is preliminary data.</text>
</comment>
<keyword evidence="3" id="KW-1185">Reference proteome</keyword>
<dbReference type="Pfam" id="PF07993">
    <property type="entry name" value="NAD_binding_4"/>
    <property type="match status" value="1"/>
</dbReference>
<gene>
    <name evidence="2" type="ORF">LPB3_02705</name>
</gene>
<organism evidence="2 3">
    <name type="scientific">Polaribacter vadi</name>
    <dbReference type="NCBI Taxonomy" id="1774273"/>
    <lineage>
        <taxon>Bacteria</taxon>
        <taxon>Pseudomonadati</taxon>
        <taxon>Bacteroidota</taxon>
        <taxon>Flavobacteriia</taxon>
        <taxon>Flavobacteriales</taxon>
        <taxon>Flavobacteriaceae</taxon>
    </lineage>
</organism>
<evidence type="ECO:0000259" key="1">
    <source>
        <dbReference type="Pfam" id="PF07993"/>
    </source>
</evidence>
<dbReference type="InterPro" id="IPR050177">
    <property type="entry name" value="Lipid_A_modif_metabolic_enz"/>
</dbReference>
<name>A0A1B8U225_9FLAO</name>
<dbReference type="OrthoDB" id="9807212at2"/>
<dbReference type="PANTHER" id="PTHR43245">
    <property type="entry name" value="BIFUNCTIONAL POLYMYXIN RESISTANCE PROTEIN ARNA"/>
    <property type="match status" value="1"/>
</dbReference>
<feature type="domain" description="Thioester reductase (TE)" evidence="1">
    <location>
        <begin position="5"/>
        <end position="257"/>
    </location>
</feature>
<proteinExistence type="predicted"/>
<sequence length="371" mass="43496">MNCLLTGGGGIVGSHIIFEWIHKAIVEKTVNHLYVIIRDNEKPAKQRLLAILQDDSRPSFLNKFTLKECLEKITLIEGNLSEITKTTLKNYNFDTIIHCAGSTSLLHTNDSKEIVHTQNYLITKHLLKELPNSVTRFIYISTAYSFGIQNEKVNDNIENYKVSDFRNPYEKSKYESEVYVKETCEKNNIDYQILRPSIICGRLIEKPFFETPKFDVFYSLAMFLYKYADKSKEKFRIWIDTKSGLNIVPVDFVAKSILYGFLNPAIKEMNIVNPKQLLHKEYVNDYLKYFNINSYEFVSKKPENLNAFEQLYYKTIGSLFEKYVSIPDLQYQSEFILNFIEKLQLEINLGVHENFMNLIHFSVEKQFQKSY</sequence>
<dbReference type="EMBL" id="LSFM01000013">
    <property type="protein sequence ID" value="OBY65918.1"/>
    <property type="molecule type" value="Genomic_DNA"/>
</dbReference>
<dbReference type="RefSeq" id="WP_065318059.1">
    <property type="nucleotide sequence ID" value="NZ_CP017477.1"/>
</dbReference>
<dbReference type="InterPro" id="IPR036291">
    <property type="entry name" value="NAD(P)-bd_dom_sf"/>
</dbReference>
<dbReference type="Gene3D" id="3.40.50.720">
    <property type="entry name" value="NAD(P)-binding Rossmann-like Domain"/>
    <property type="match status" value="1"/>
</dbReference>
<dbReference type="Proteomes" id="UP000092584">
    <property type="component" value="Unassembled WGS sequence"/>
</dbReference>
<evidence type="ECO:0000313" key="2">
    <source>
        <dbReference type="EMBL" id="OBY65918.1"/>
    </source>
</evidence>
<dbReference type="SUPFAM" id="SSF51735">
    <property type="entry name" value="NAD(P)-binding Rossmann-fold domains"/>
    <property type="match status" value="1"/>
</dbReference>
<dbReference type="STRING" id="1774273.LPB03_02375"/>